<dbReference type="AlphaFoldDB" id="A0A972VZD2"/>
<evidence type="ECO:0000256" key="8">
    <source>
        <dbReference type="ARBA" id="ARBA00022801"/>
    </source>
</evidence>
<dbReference type="PROSITE" id="PS50142">
    <property type="entry name" value="RNASE_3_2"/>
    <property type="match status" value="1"/>
</dbReference>
<keyword evidence="4 10" id="KW-0507">mRNA processing</keyword>
<dbReference type="Proteomes" id="UP000754644">
    <property type="component" value="Unassembled WGS sequence"/>
</dbReference>
<organism evidence="13 14">
    <name type="scientific">SAR86 cluster bacterium</name>
    <dbReference type="NCBI Taxonomy" id="2030880"/>
    <lineage>
        <taxon>Bacteria</taxon>
        <taxon>Pseudomonadati</taxon>
        <taxon>Pseudomonadota</taxon>
        <taxon>Gammaproteobacteria</taxon>
        <taxon>SAR86 cluster</taxon>
    </lineage>
</organism>
<reference evidence="13" key="1">
    <citation type="submission" date="2020-05" db="EMBL/GenBank/DDBJ databases">
        <title>Sulfur intermediates as new biogeochemical hubs in an aquatic model microbial ecosystem.</title>
        <authorList>
            <person name="Vigneron A."/>
        </authorList>
    </citation>
    <scope>NUCLEOTIDE SEQUENCE</scope>
    <source>
        <strain evidence="13">Bin.250</strain>
    </source>
</reference>
<keyword evidence="6 10" id="KW-0540">Nuclease</keyword>
<evidence type="ECO:0000259" key="12">
    <source>
        <dbReference type="PROSITE" id="PS50142"/>
    </source>
</evidence>
<comment type="similarity">
    <text evidence="2">Belongs to the ribonuclease III family.</text>
</comment>
<keyword evidence="9 10" id="KW-0694">RNA-binding</keyword>
<dbReference type="GO" id="GO:0004525">
    <property type="term" value="F:ribonuclease III activity"/>
    <property type="evidence" value="ECO:0007669"/>
    <property type="project" value="UniProtKB-UniRule"/>
</dbReference>
<evidence type="ECO:0000256" key="2">
    <source>
        <dbReference type="ARBA" id="ARBA00010183"/>
    </source>
</evidence>
<comment type="subunit">
    <text evidence="10">Homodimer.</text>
</comment>
<dbReference type="SUPFAM" id="SSF69065">
    <property type="entry name" value="RNase III domain-like"/>
    <property type="match status" value="1"/>
</dbReference>
<keyword evidence="10" id="KW-0963">Cytoplasm</keyword>
<feature type="domain" description="RNase III" evidence="12">
    <location>
        <begin position="4"/>
        <end position="126"/>
    </location>
</feature>
<dbReference type="InterPro" id="IPR036389">
    <property type="entry name" value="RNase_III_sf"/>
</dbReference>
<feature type="binding site" evidence="10">
    <location>
        <position position="39"/>
    </location>
    <ligand>
        <name>Mg(2+)</name>
        <dbReference type="ChEBI" id="CHEBI:18420"/>
    </ligand>
</feature>
<dbReference type="Gene3D" id="3.30.160.20">
    <property type="match status" value="1"/>
</dbReference>
<dbReference type="GO" id="GO:0006364">
    <property type="term" value="P:rRNA processing"/>
    <property type="evidence" value="ECO:0007669"/>
    <property type="project" value="UniProtKB-UniRule"/>
</dbReference>
<dbReference type="GO" id="GO:0046872">
    <property type="term" value="F:metal ion binding"/>
    <property type="evidence" value="ECO:0007669"/>
    <property type="project" value="UniProtKB-KW"/>
</dbReference>
<keyword evidence="5 10" id="KW-0819">tRNA processing</keyword>
<keyword evidence="7 10" id="KW-0255">Endonuclease</keyword>
<dbReference type="InterPro" id="IPR014720">
    <property type="entry name" value="dsRBD_dom"/>
</dbReference>
<comment type="caution">
    <text evidence="13">The sequence shown here is derived from an EMBL/GenBank/DDBJ whole genome shotgun (WGS) entry which is preliminary data.</text>
</comment>
<evidence type="ECO:0000256" key="7">
    <source>
        <dbReference type="ARBA" id="ARBA00022759"/>
    </source>
</evidence>
<evidence type="ECO:0000313" key="13">
    <source>
        <dbReference type="EMBL" id="NQV66276.1"/>
    </source>
</evidence>
<keyword evidence="3 10" id="KW-0698">rRNA processing</keyword>
<dbReference type="EMBL" id="JABMOJ010000493">
    <property type="protein sequence ID" value="NQV66276.1"/>
    <property type="molecule type" value="Genomic_DNA"/>
</dbReference>
<keyword evidence="10" id="KW-0699">rRNA-binding</keyword>
<dbReference type="HAMAP" id="MF_00104">
    <property type="entry name" value="RNase_III"/>
    <property type="match status" value="1"/>
</dbReference>
<dbReference type="SMART" id="SM00358">
    <property type="entry name" value="DSRM"/>
    <property type="match status" value="1"/>
</dbReference>
<dbReference type="PANTHER" id="PTHR11207">
    <property type="entry name" value="RIBONUCLEASE III"/>
    <property type="match status" value="1"/>
</dbReference>
<proteinExistence type="inferred from homology"/>
<feature type="active site" evidence="10">
    <location>
        <position position="43"/>
    </location>
</feature>
<sequence length="234" mass="26050">MAANSKLEHRLGYAFTDPDLLARALTHRSHQDRNYERLEFLGDSILSFAIAEYLYHRFPEAREGQLSRLRARIVRRETLAEVAREFGLGDFLIMGTGELKSGGFERASILSDVLEAIIGGIYLEAGVETVVERITSWFGPRLEALSLGRSQKDPKSLLQEFLQSKKAGLPEYSIISIEGKSHDQVFTIECKVSLLAKPLVGVAANRRDAEQVAARQALAGLGVNFEFEQALINE</sequence>
<dbReference type="GO" id="GO:0008033">
    <property type="term" value="P:tRNA processing"/>
    <property type="evidence" value="ECO:0007669"/>
    <property type="project" value="UniProtKB-KW"/>
</dbReference>
<feature type="binding site" evidence="10">
    <location>
        <position position="112"/>
    </location>
    <ligand>
        <name>Mg(2+)</name>
        <dbReference type="ChEBI" id="CHEBI:18420"/>
    </ligand>
</feature>
<dbReference type="InterPro" id="IPR000999">
    <property type="entry name" value="RNase_III_dom"/>
</dbReference>
<evidence type="ECO:0000256" key="4">
    <source>
        <dbReference type="ARBA" id="ARBA00022664"/>
    </source>
</evidence>
<evidence type="ECO:0000256" key="10">
    <source>
        <dbReference type="HAMAP-Rule" id="MF_00104"/>
    </source>
</evidence>
<dbReference type="GO" id="GO:0005737">
    <property type="term" value="C:cytoplasm"/>
    <property type="evidence" value="ECO:0007669"/>
    <property type="project" value="UniProtKB-SubCell"/>
</dbReference>
<dbReference type="PANTHER" id="PTHR11207:SF0">
    <property type="entry name" value="RIBONUCLEASE 3"/>
    <property type="match status" value="1"/>
</dbReference>
<dbReference type="PROSITE" id="PS50137">
    <property type="entry name" value="DS_RBD"/>
    <property type="match status" value="1"/>
</dbReference>
<feature type="binding site" evidence="10">
    <location>
        <position position="115"/>
    </location>
    <ligand>
        <name>Mg(2+)</name>
        <dbReference type="ChEBI" id="CHEBI:18420"/>
    </ligand>
</feature>
<evidence type="ECO:0000256" key="9">
    <source>
        <dbReference type="ARBA" id="ARBA00022884"/>
    </source>
</evidence>
<comment type="catalytic activity">
    <reaction evidence="1 10">
        <text>Endonucleolytic cleavage to 5'-phosphomonoester.</text>
        <dbReference type="EC" id="3.1.26.3"/>
    </reaction>
</comment>
<comment type="cofactor">
    <cofactor evidence="10">
        <name>Mg(2+)</name>
        <dbReference type="ChEBI" id="CHEBI:18420"/>
    </cofactor>
</comment>
<dbReference type="Pfam" id="PF00035">
    <property type="entry name" value="dsrm"/>
    <property type="match status" value="1"/>
</dbReference>
<feature type="active site" evidence="10">
    <location>
        <position position="115"/>
    </location>
</feature>
<evidence type="ECO:0000256" key="5">
    <source>
        <dbReference type="ARBA" id="ARBA00022694"/>
    </source>
</evidence>
<keyword evidence="8 10" id="KW-0378">Hydrolase</keyword>
<dbReference type="CDD" id="cd10845">
    <property type="entry name" value="DSRM_RNAse_III_family"/>
    <property type="match status" value="1"/>
</dbReference>
<evidence type="ECO:0000259" key="11">
    <source>
        <dbReference type="PROSITE" id="PS50137"/>
    </source>
</evidence>
<dbReference type="InterPro" id="IPR011907">
    <property type="entry name" value="RNase_III"/>
</dbReference>
<dbReference type="GO" id="GO:0003725">
    <property type="term" value="F:double-stranded RNA binding"/>
    <property type="evidence" value="ECO:0007669"/>
    <property type="project" value="TreeGrafter"/>
</dbReference>
<feature type="domain" description="DRBM" evidence="11">
    <location>
        <begin position="153"/>
        <end position="223"/>
    </location>
</feature>
<dbReference type="SMART" id="SM00535">
    <property type="entry name" value="RIBOc"/>
    <property type="match status" value="1"/>
</dbReference>
<dbReference type="EC" id="3.1.26.3" evidence="10"/>
<dbReference type="NCBIfam" id="TIGR02191">
    <property type="entry name" value="RNaseIII"/>
    <property type="match status" value="1"/>
</dbReference>
<dbReference type="SUPFAM" id="SSF54768">
    <property type="entry name" value="dsRNA-binding domain-like"/>
    <property type="match status" value="1"/>
</dbReference>
<accession>A0A972VZD2</accession>
<dbReference type="FunFam" id="1.10.1520.10:FF:000001">
    <property type="entry name" value="Ribonuclease 3"/>
    <property type="match status" value="1"/>
</dbReference>
<dbReference type="GO" id="GO:0019843">
    <property type="term" value="F:rRNA binding"/>
    <property type="evidence" value="ECO:0007669"/>
    <property type="project" value="UniProtKB-KW"/>
</dbReference>
<protein>
    <recommendedName>
        <fullName evidence="10">Ribonuclease 3</fullName>
        <ecNumber evidence="10">3.1.26.3</ecNumber>
    </recommendedName>
    <alternativeName>
        <fullName evidence="10">Ribonuclease III</fullName>
        <shortName evidence="10">RNase III</shortName>
    </alternativeName>
</protein>
<evidence type="ECO:0000256" key="3">
    <source>
        <dbReference type="ARBA" id="ARBA00022552"/>
    </source>
</evidence>
<dbReference type="Pfam" id="PF14622">
    <property type="entry name" value="Ribonucleas_3_3"/>
    <property type="match status" value="1"/>
</dbReference>
<gene>
    <name evidence="10 13" type="primary">rnc</name>
    <name evidence="13" type="ORF">HQ497_13025</name>
</gene>
<keyword evidence="10" id="KW-0460">Magnesium</keyword>
<evidence type="ECO:0000256" key="1">
    <source>
        <dbReference type="ARBA" id="ARBA00000109"/>
    </source>
</evidence>
<evidence type="ECO:0000256" key="6">
    <source>
        <dbReference type="ARBA" id="ARBA00022722"/>
    </source>
</evidence>
<name>A0A972VZD2_9GAMM</name>
<dbReference type="PROSITE" id="PS00517">
    <property type="entry name" value="RNASE_3_1"/>
    <property type="match status" value="1"/>
</dbReference>
<dbReference type="GO" id="GO:0010468">
    <property type="term" value="P:regulation of gene expression"/>
    <property type="evidence" value="ECO:0007669"/>
    <property type="project" value="TreeGrafter"/>
</dbReference>
<dbReference type="CDD" id="cd00593">
    <property type="entry name" value="RIBOc"/>
    <property type="match status" value="1"/>
</dbReference>
<comment type="function">
    <text evidence="10">Digests double-stranded RNA. Involved in the processing of primary rRNA transcript to yield the immediate precursors to the large and small rRNAs (23S and 16S). Processes some mRNAs, and tRNAs when they are encoded in the rRNA operon. Processes pre-crRNA and tracrRNA of type II CRISPR loci if present in the organism.</text>
</comment>
<comment type="subcellular location">
    <subcellularLocation>
        <location evidence="10">Cytoplasm</location>
    </subcellularLocation>
</comment>
<dbReference type="Gene3D" id="1.10.1520.10">
    <property type="entry name" value="Ribonuclease III domain"/>
    <property type="match status" value="1"/>
</dbReference>
<evidence type="ECO:0000313" key="14">
    <source>
        <dbReference type="Proteomes" id="UP000754644"/>
    </source>
</evidence>
<dbReference type="GO" id="GO:0006397">
    <property type="term" value="P:mRNA processing"/>
    <property type="evidence" value="ECO:0007669"/>
    <property type="project" value="UniProtKB-UniRule"/>
</dbReference>
<keyword evidence="10" id="KW-0479">Metal-binding</keyword>